<evidence type="ECO:0000259" key="5">
    <source>
        <dbReference type="Pfam" id="PF23668"/>
    </source>
</evidence>
<feature type="region of interest" description="Disordered" evidence="1">
    <location>
        <begin position="801"/>
        <end position="823"/>
    </location>
</feature>
<name>Q4T223_TETNG</name>
<feature type="domain" description="CDCP1 second and fifth CUB" evidence="5">
    <location>
        <begin position="451"/>
        <end position="542"/>
    </location>
</feature>
<feature type="domain" description="CDCP1 third and sixth CUB" evidence="3">
    <location>
        <begin position="255"/>
        <end position="354"/>
    </location>
</feature>
<keyword evidence="2" id="KW-0472">Membrane</keyword>
<dbReference type="InterPro" id="IPR056269">
    <property type="entry name" value="CUB_CDCP1_2nd_5th"/>
</dbReference>
<feature type="domain" description="CDCP1 second and fifth CUB" evidence="5">
    <location>
        <begin position="142"/>
        <end position="246"/>
    </location>
</feature>
<dbReference type="InterPro" id="IPR038811">
    <property type="entry name" value="CDCP1"/>
</dbReference>
<evidence type="ECO:0000256" key="2">
    <source>
        <dbReference type="SAM" id="Phobius"/>
    </source>
</evidence>
<evidence type="ECO:0000259" key="3">
    <source>
        <dbReference type="Pfam" id="PF23665"/>
    </source>
</evidence>
<comment type="caution">
    <text evidence="6">The sequence shown here is derived from an EMBL/GenBank/DDBJ whole genome shotgun (WGS) entry which is preliminary data.</text>
</comment>
<dbReference type="Pfam" id="PF23665">
    <property type="entry name" value="CDCP1_CUB_6"/>
    <property type="match status" value="2"/>
</dbReference>
<dbReference type="Pfam" id="PF23668">
    <property type="entry name" value="CUB_CDCP1_2"/>
    <property type="match status" value="2"/>
</dbReference>
<organism evidence="6">
    <name type="scientific">Tetraodon nigroviridis</name>
    <name type="common">Spotted green pufferfish</name>
    <name type="synonym">Chelonodon nigroviridis</name>
    <dbReference type="NCBI Taxonomy" id="99883"/>
    <lineage>
        <taxon>Eukaryota</taxon>
        <taxon>Metazoa</taxon>
        <taxon>Chordata</taxon>
        <taxon>Craniata</taxon>
        <taxon>Vertebrata</taxon>
        <taxon>Euteleostomi</taxon>
        <taxon>Actinopterygii</taxon>
        <taxon>Neopterygii</taxon>
        <taxon>Teleostei</taxon>
        <taxon>Neoteleostei</taxon>
        <taxon>Acanthomorphata</taxon>
        <taxon>Eupercaria</taxon>
        <taxon>Tetraodontiformes</taxon>
        <taxon>Tetradontoidea</taxon>
        <taxon>Tetraodontidae</taxon>
        <taxon>Tetraodon</taxon>
    </lineage>
</organism>
<dbReference type="PANTHER" id="PTHR14477:SF1">
    <property type="entry name" value="CUB DOMAIN-CONTAINING PROTEIN 1"/>
    <property type="match status" value="1"/>
</dbReference>
<feature type="domain" description="CDCP1 first CUB" evidence="4">
    <location>
        <begin position="2"/>
        <end position="59"/>
    </location>
</feature>
<dbReference type="OrthoDB" id="8960034at2759"/>
<keyword evidence="2" id="KW-0812">Transmembrane</keyword>
<evidence type="ECO:0000313" key="6">
    <source>
        <dbReference type="EMBL" id="CAF93059.1"/>
    </source>
</evidence>
<protein>
    <submittedName>
        <fullName evidence="6">(spotted green pufferfish) hypothetical protein</fullName>
    </submittedName>
</protein>
<feature type="domain" description="CDCP1 first CUB" evidence="4">
    <location>
        <begin position="62"/>
        <end position="133"/>
    </location>
</feature>
<proteinExistence type="predicted"/>
<dbReference type="InterPro" id="IPR056266">
    <property type="entry name" value="CDCP1_CUB_3rd_6th"/>
</dbReference>
<dbReference type="EMBL" id="CAAE01010362">
    <property type="protein sequence ID" value="CAF93059.1"/>
    <property type="molecule type" value="Genomic_DNA"/>
</dbReference>
<dbReference type="KEGG" id="tng:GSTEN00008535G001"/>
<feature type="transmembrane region" description="Helical" evidence="2">
    <location>
        <begin position="675"/>
        <end position="699"/>
    </location>
</feature>
<evidence type="ECO:0000256" key="1">
    <source>
        <dbReference type="SAM" id="MobiDB-lite"/>
    </source>
</evidence>
<sequence>MVVLKRDPEEADCDMCYGGGSTPTCSPPEEMLTNVENLTLVFSCPKPQNVYTVEIKKGIGGRKVSVNPKPDTIIKIDKVNKEPGCSVCTDRGSSQVCNPKQLTLEEATNVLVEFTCPQPQDVFTVEINTKIDCKETPCSGEIFRPQSSLFPNFNRTFIWDLGVKPSQAFQLDLPEGGMRQILNGETCPDEHTYSIVTYLRTGPATIGTFCTGGTITTILVLYKALMTLQVPGHRELDPVDFTLSNGPETSTMATVKVSLPRGVSSTGFFAANYPNDFPDKQQVEWDFTVPGMHNYTVHFQAHTAPECLNGKVEVEYHKQGKSVTRLALTDPQPEHQQGDFKMVLKNCETNRTLQGLTLDYKVSVMRSGHPVLCTVDLTKHKDVSLQLLKVGSDPYCEMSVNSKIEEKINVAAGTIASLSFLDCPSQDVRLTATKTIACQHLGSCPSSLLTVPSLDSCLPIPLHSFTWHMNIPHDSTVDLMSPNGSLHQSLPGQECSDSLSLHVAESDGLSLGDFCFNGAIQKIQAHTNISVTARVPDFKKSRGPFLHASFNQEIQDTFIYRISPEEPQTLLATPNWPQGMKPSSTVSWVVTLPSQYEADLRFFNVSQPKCDNSHTSIKVMLLGQEDEILSRREDQPKDYDMLVPESFYLNMSNCIPQEGQFKAMAKIVLQKKSNLLPIILGVAGAFLLLLIILAVVCVLKKKKKSEKANKNSSIYMGKASIFRPDEIRFKSRSDNNSHIYDSIDETMVYGHLLPDSSYTDSLHGSYSGMQVDSYQTFSGPTDGKLPVIEEPDHDPEVEQFGTFLDPPRSFMPPRPRTPIDRQDSLGFQDSRMVDNELYTFKSTGDMNTIRLSGIEMEPQPAISEDSL</sequence>
<accession>Q4T223</accession>
<reference evidence="6" key="2">
    <citation type="submission" date="2004-02" db="EMBL/GenBank/DDBJ databases">
        <authorList>
            <consortium name="Genoscope"/>
            <consortium name="Whitehead Institute Centre for Genome Research"/>
        </authorList>
    </citation>
    <scope>NUCLEOTIDE SEQUENCE</scope>
</reference>
<reference evidence="6" key="1">
    <citation type="journal article" date="2004" name="Nature">
        <title>Genome duplication in the teleost fish Tetraodon nigroviridis reveals the early vertebrate proto-karyotype.</title>
        <authorList>
            <person name="Jaillon O."/>
            <person name="Aury J.-M."/>
            <person name="Brunet F."/>
            <person name="Petit J.-L."/>
            <person name="Stange-Thomann N."/>
            <person name="Mauceli E."/>
            <person name="Bouneau L."/>
            <person name="Fischer C."/>
            <person name="Ozouf-Costaz C."/>
            <person name="Bernot A."/>
            <person name="Nicaud S."/>
            <person name="Jaffe D."/>
            <person name="Fisher S."/>
            <person name="Lutfalla G."/>
            <person name="Dossat C."/>
            <person name="Segurens B."/>
            <person name="Dasilva C."/>
            <person name="Salanoubat M."/>
            <person name="Levy M."/>
            <person name="Boudet N."/>
            <person name="Castellano S."/>
            <person name="Anthouard V."/>
            <person name="Jubin C."/>
            <person name="Castelli V."/>
            <person name="Katinka M."/>
            <person name="Vacherie B."/>
            <person name="Biemont C."/>
            <person name="Skalli Z."/>
            <person name="Cattolico L."/>
            <person name="Poulain J."/>
            <person name="De Berardinis V."/>
            <person name="Cruaud C."/>
            <person name="Duprat S."/>
            <person name="Brottier P."/>
            <person name="Coutanceau J.-P."/>
            <person name="Gouzy J."/>
            <person name="Parra G."/>
            <person name="Lardier G."/>
            <person name="Chapple C."/>
            <person name="McKernan K.J."/>
            <person name="McEwan P."/>
            <person name="Bosak S."/>
            <person name="Kellis M."/>
            <person name="Volff J.-N."/>
            <person name="Guigo R."/>
            <person name="Zody M.C."/>
            <person name="Mesirov J."/>
            <person name="Lindblad-Toh K."/>
            <person name="Birren B."/>
            <person name="Nusbaum C."/>
            <person name="Kahn D."/>
            <person name="Robinson-Rechavi M."/>
            <person name="Laudet V."/>
            <person name="Schachter V."/>
            <person name="Quetier F."/>
            <person name="Saurin W."/>
            <person name="Scarpelli C."/>
            <person name="Wincker P."/>
            <person name="Lander E.S."/>
            <person name="Weissenbach J."/>
            <person name="Roest Crollius H."/>
        </authorList>
    </citation>
    <scope>NUCLEOTIDE SEQUENCE [LARGE SCALE GENOMIC DNA]</scope>
</reference>
<evidence type="ECO:0000259" key="4">
    <source>
        <dbReference type="Pfam" id="PF23667"/>
    </source>
</evidence>
<keyword evidence="2" id="KW-1133">Transmembrane helix</keyword>
<gene>
    <name evidence="6" type="ORF">GSTENG00008535001</name>
</gene>
<dbReference type="InterPro" id="IPR056268">
    <property type="entry name" value="CUB_CDCP1_1st"/>
</dbReference>
<dbReference type="Pfam" id="PF23667">
    <property type="entry name" value="CUB_CDCP1_1"/>
    <property type="match status" value="2"/>
</dbReference>
<dbReference type="PANTHER" id="PTHR14477">
    <property type="entry name" value="CUB DOMAIN-CONTAINING PROTEIN 1"/>
    <property type="match status" value="1"/>
</dbReference>
<dbReference type="AlphaFoldDB" id="Q4T223"/>
<feature type="domain" description="CDCP1 third and sixth CUB" evidence="3">
    <location>
        <begin position="556"/>
        <end position="667"/>
    </location>
</feature>